<protein>
    <submittedName>
        <fullName evidence="2">Uncharacterized protein</fullName>
    </submittedName>
</protein>
<dbReference type="AlphaFoldDB" id="A0A0K0F9T4"/>
<dbReference type="Proteomes" id="UP000035680">
    <property type="component" value="Unassembled WGS sequence"/>
</dbReference>
<dbReference type="WBParaSite" id="SVE_0558600.1">
    <property type="protein sequence ID" value="SVE_0558600.1"/>
    <property type="gene ID" value="SVE_0558600"/>
</dbReference>
<organism evidence="1 2">
    <name type="scientific">Strongyloides venezuelensis</name>
    <name type="common">Threadworm</name>
    <dbReference type="NCBI Taxonomy" id="75913"/>
    <lineage>
        <taxon>Eukaryota</taxon>
        <taxon>Metazoa</taxon>
        <taxon>Ecdysozoa</taxon>
        <taxon>Nematoda</taxon>
        <taxon>Chromadorea</taxon>
        <taxon>Rhabditida</taxon>
        <taxon>Tylenchina</taxon>
        <taxon>Panagrolaimomorpha</taxon>
        <taxon>Strongyloidoidea</taxon>
        <taxon>Strongyloididae</taxon>
        <taxon>Strongyloides</taxon>
    </lineage>
</organism>
<keyword evidence="1" id="KW-1185">Reference proteome</keyword>
<evidence type="ECO:0000313" key="1">
    <source>
        <dbReference type="Proteomes" id="UP000035680"/>
    </source>
</evidence>
<proteinExistence type="predicted"/>
<name>A0A0K0F9T4_STRVS</name>
<sequence>MKSLKFLNLLLLENCLNERFLLNHLQFYTKLTPDNVLQNVFKRTRHFLSKNSSTGSNEENSPCNIKYCFSTFRLFLTSSIEGRIISGSSSIGSSSRHIFRSTLHPVKLFVFKSSIIDDVGILLSKFSNSKELFILPILTVDANN</sequence>
<accession>A0A0K0F9T4</accession>
<reference evidence="1" key="1">
    <citation type="submission" date="2014-07" db="EMBL/GenBank/DDBJ databases">
        <authorList>
            <person name="Martin A.A"/>
            <person name="De Silva N."/>
        </authorList>
    </citation>
    <scope>NUCLEOTIDE SEQUENCE</scope>
</reference>
<evidence type="ECO:0000313" key="2">
    <source>
        <dbReference type="WBParaSite" id="SVE_0558600.1"/>
    </source>
</evidence>
<reference evidence="2" key="2">
    <citation type="submission" date="2015-08" db="UniProtKB">
        <authorList>
            <consortium name="WormBaseParasite"/>
        </authorList>
    </citation>
    <scope>IDENTIFICATION</scope>
</reference>